<gene>
    <name evidence="1" type="ORF">UFOVP111_66</name>
</gene>
<dbReference type="EMBL" id="LR796226">
    <property type="protein sequence ID" value="CAB4128717.1"/>
    <property type="molecule type" value="Genomic_DNA"/>
</dbReference>
<accession>A0A6J5L6R9</accession>
<sequence length="270" mass="30483">MEELAEITGSSRTTLWRALVQLQERGLVKTTRTKRNYGKLYKNVYRVLECETSTAGHADSNDSNDPVVTGTKIVIVKNTSYSFGAEGTEEESMVNKWSEEDEGMSFGLIDEAPPAEKVSKRDPKTRRLRPQEEWTPMDVASEFAFRIYDNIRGVPGIVNTMNLRGALAKHRAKYGIDAATEMKIMDKFFADGRNINSIKRMPKSAIGLFLNFITNNISSVRNEVTIEQALAMAEELEYVYASDGRKFDKSIAGRAALTRYERKLEEKNVT</sequence>
<evidence type="ECO:0008006" key="2">
    <source>
        <dbReference type="Google" id="ProtNLM"/>
    </source>
</evidence>
<evidence type="ECO:0000313" key="1">
    <source>
        <dbReference type="EMBL" id="CAB4128717.1"/>
    </source>
</evidence>
<dbReference type="InterPro" id="IPR036390">
    <property type="entry name" value="WH_DNA-bd_sf"/>
</dbReference>
<organism evidence="1">
    <name type="scientific">uncultured Caudovirales phage</name>
    <dbReference type="NCBI Taxonomy" id="2100421"/>
    <lineage>
        <taxon>Viruses</taxon>
        <taxon>Duplodnaviria</taxon>
        <taxon>Heunggongvirae</taxon>
        <taxon>Uroviricota</taxon>
        <taxon>Caudoviricetes</taxon>
        <taxon>Peduoviridae</taxon>
        <taxon>Maltschvirus</taxon>
        <taxon>Maltschvirus maltsch</taxon>
    </lineage>
</organism>
<reference evidence="1" key="1">
    <citation type="submission" date="2020-04" db="EMBL/GenBank/DDBJ databases">
        <authorList>
            <person name="Chiriac C."/>
            <person name="Salcher M."/>
            <person name="Ghai R."/>
            <person name="Kavagutti S V."/>
        </authorList>
    </citation>
    <scope>NUCLEOTIDE SEQUENCE</scope>
</reference>
<protein>
    <recommendedName>
        <fullName evidence="2">Helix-turn-helix domain-containing protein</fullName>
    </recommendedName>
</protein>
<proteinExistence type="predicted"/>
<dbReference type="SUPFAM" id="SSF46785">
    <property type="entry name" value="Winged helix' DNA-binding domain"/>
    <property type="match status" value="1"/>
</dbReference>
<name>A0A6J5L6R9_9CAUD</name>